<organism evidence="4 5">
    <name type="scientific">Ilyodon furcidens</name>
    <name type="common">goldbreast splitfin</name>
    <dbReference type="NCBI Taxonomy" id="33524"/>
    <lineage>
        <taxon>Eukaryota</taxon>
        <taxon>Metazoa</taxon>
        <taxon>Chordata</taxon>
        <taxon>Craniata</taxon>
        <taxon>Vertebrata</taxon>
        <taxon>Euteleostomi</taxon>
        <taxon>Actinopterygii</taxon>
        <taxon>Neopterygii</taxon>
        <taxon>Teleostei</taxon>
        <taxon>Neoteleostei</taxon>
        <taxon>Acanthomorphata</taxon>
        <taxon>Ovalentaria</taxon>
        <taxon>Atherinomorphae</taxon>
        <taxon>Cyprinodontiformes</taxon>
        <taxon>Goodeidae</taxon>
        <taxon>Ilyodon</taxon>
    </lineage>
</organism>
<dbReference type="PANTHER" id="PTHR45901">
    <property type="entry name" value="PROTEIN CBG12474"/>
    <property type="match status" value="1"/>
</dbReference>
<gene>
    <name evidence="4" type="ORF">ILYODFUR_030328</name>
</gene>
<dbReference type="PANTHER" id="PTHR45901:SF3">
    <property type="entry name" value="LIPOXYGENASE HOMOLOGY DOMAIN-CONTAINING PROTEIN 1"/>
    <property type="match status" value="1"/>
</dbReference>
<comment type="caution">
    <text evidence="1">Lacks conserved residue(s) required for the propagation of feature annotation.</text>
</comment>
<reference evidence="4 5" key="1">
    <citation type="submission" date="2021-06" db="EMBL/GenBank/DDBJ databases">
        <authorList>
            <person name="Palmer J.M."/>
        </authorList>
    </citation>
    <scope>NUCLEOTIDE SEQUENCE [LARGE SCALE GENOMIC DNA]</scope>
    <source>
        <strain evidence="5">if_2019</strain>
        <tissue evidence="4">Muscle</tissue>
    </source>
</reference>
<dbReference type="EMBL" id="JAHRIQ010016061">
    <property type="protein sequence ID" value="MEQ2226729.1"/>
    <property type="molecule type" value="Genomic_DNA"/>
</dbReference>
<evidence type="ECO:0000256" key="2">
    <source>
        <dbReference type="SAM" id="MobiDB-lite"/>
    </source>
</evidence>
<sequence length="304" mass="34405">MPLKQKKSTASEETEEVDDEVEETEPNLKESGHELTHGEATKRGKSQRKNKSTEGSVIHDLPDEDKKDKEGDKVKKKKKKTRDDADTKADATISNKDAEGEQNESTTKPEKDKTERLKEEVTEGKKRQKKKSSVENPEREEEMGSKDKKSKDGKKKKRSHGDDAEEPLIDEQEVEEEDSKKKKKKKAKKSSGDSDDDKKKKGKKSKSKQVDYAAIYQNELLNYHTDSSDAYEDEYYKKKVYEVVTVTGDVKGAGTDANVFVTLFGEFGVSPKVHLASKSRNAFEKNKTDVFRIKTQNVGPIKKL</sequence>
<accession>A0ABV0T1Q6</accession>
<feature type="compositionally biased region" description="Acidic residues" evidence="2">
    <location>
        <begin position="163"/>
        <end position="177"/>
    </location>
</feature>
<dbReference type="InterPro" id="IPR001024">
    <property type="entry name" value="PLAT/LH2_dom"/>
</dbReference>
<feature type="compositionally biased region" description="Basic and acidic residues" evidence="2">
    <location>
        <begin position="107"/>
        <end position="125"/>
    </location>
</feature>
<evidence type="ECO:0000256" key="1">
    <source>
        <dbReference type="PROSITE-ProRule" id="PRU00152"/>
    </source>
</evidence>
<feature type="compositionally biased region" description="Basic and acidic residues" evidence="2">
    <location>
        <begin position="60"/>
        <end position="73"/>
    </location>
</feature>
<feature type="domain" description="PLAT" evidence="3">
    <location>
        <begin position="239"/>
        <end position="304"/>
    </location>
</feature>
<evidence type="ECO:0000313" key="5">
    <source>
        <dbReference type="Proteomes" id="UP001482620"/>
    </source>
</evidence>
<keyword evidence="5" id="KW-1185">Reference proteome</keyword>
<dbReference type="Gene3D" id="2.40.180.10">
    <property type="entry name" value="Catalase core domain"/>
    <property type="match status" value="1"/>
</dbReference>
<comment type="caution">
    <text evidence="4">The sequence shown here is derived from an EMBL/GenBank/DDBJ whole genome shotgun (WGS) entry which is preliminary data.</text>
</comment>
<feature type="compositionally biased region" description="Basic and acidic residues" evidence="2">
    <location>
        <begin position="132"/>
        <end position="150"/>
    </location>
</feature>
<name>A0ABV0T1Q6_9TELE</name>
<feature type="compositionally biased region" description="Basic and acidic residues" evidence="2">
    <location>
        <begin position="26"/>
        <end position="42"/>
    </location>
</feature>
<proteinExistence type="predicted"/>
<dbReference type="Pfam" id="PF01477">
    <property type="entry name" value="PLAT"/>
    <property type="match status" value="1"/>
</dbReference>
<feature type="compositionally biased region" description="Acidic residues" evidence="2">
    <location>
        <begin position="12"/>
        <end position="25"/>
    </location>
</feature>
<dbReference type="PROSITE" id="PS50095">
    <property type="entry name" value="PLAT"/>
    <property type="match status" value="1"/>
</dbReference>
<feature type="non-terminal residue" evidence="4">
    <location>
        <position position="304"/>
    </location>
</feature>
<evidence type="ECO:0000259" key="3">
    <source>
        <dbReference type="PROSITE" id="PS50095"/>
    </source>
</evidence>
<dbReference type="InterPro" id="IPR036392">
    <property type="entry name" value="PLAT/LH2_dom_sf"/>
</dbReference>
<feature type="region of interest" description="Disordered" evidence="2">
    <location>
        <begin position="1"/>
        <end position="210"/>
    </location>
</feature>
<dbReference type="InterPro" id="IPR052970">
    <property type="entry name" value="Inner_ear_hair_cell_LOXHD"/>
</dbReference>
<evidence type="ECO:0000313" key="4">
    <source>
        <dbReference type="EMBL" id="MEQ2226729.1"/>
    </source>
</evidence>
<dbReference type="SUPFAM" id="SSF49723">
    <property type="entry name" value="Lipase/lipooxygenase domain (PLAT/LH2 domain)"/>
    <property type="match status" value="1"/>
</dbReference>
<feature type="compositionally biased region" description="Basic and acidic residues" evidence="2">
    <location>
        <begin position="190"/>
        <end position="199"/>
    </location>
</feature>
<dbReference type="Proteomes" id="UP001482620">
    <property type="component" value="Unassembled WGS sequence"/>
</dbReference>
<protein>
    <recommendedName>
        <fullName evidence="3">PLAT domain-containing protein</fullName>
    </recommendedName>
</protein>